<feature type="compositionally biased region" description="Basic and acidic residues" evidence="2">
    <location>
        <begin position="340"/>
        <end position="354"/>
    </location>
</feature>
<sequence>MSLVEDKDDRAEDLVLRLSDLRFEDCTRKNDLLGMETSGKFRTLCLRLAEATEAAVKAAGTEAGAALAAALAALKHSCSGSVADAGQITACLKRAASAVGAKGITDRLDAIEAIAAFLQASRILLRERQAQGKAATSASREGGAPNDPMETDEEPSASEASALLHQLASDLQIDSREGSAASVLGEVKKRLDKTLSLLPEELLLPVVPSGHLSSAQLELLSEVYSLLDSEYRTRRQVLLERTKVTLQSFLHSDRLRRQGTKAEAEALVEQMLSVLASDPSVRIEDIHSVRYDDLVSIAEQTTSRDASMAASVKSLLIGHVPDRGGRVKPSAGTAQGSGAAERHPGRKTESSSKAEKHKRPCRSWDTE</sequence>
<evidence type="ECO:0000313" key="3">
    <source>
        <dbReference type="EMBL" id="JAC64812.1"/>
    </source>
</evidence>
<accession>A0A061QVX2</accession>
<gene>
    <name evidence="3" type="ORF">TSPGSL018_17476</name>
</gene>
<feature type="region of interest" description="Disordered" evidence="2">
    <location>
        <begin position="320"/>
        <end position="367"/>
    </location>
</feature>
<comment type="similarity">
    <text evidence="1">Belongs to the FAM98 family.</text>
</comment>
<organism evidence="3">
    <name type="scientific">Tetraselmis sp. GSL018</name>
    <dbReference type="NCBI Taxonomy" id="582737"/>
    <lineage>
        <taxon>Eukaryota</taxon>
        <taxon>Viridiplantae</taxon>
        <taxon>Chlorophyta</taxon>
        <taxon>core chlorophytes</taxon>
        <taxon>Chlorodendrophyceae</taxon>
        <taxon>Chlorodendrales</taxon>
        <taxon>Chlorodendraceae</taxon>
        <taxon>Tetraselmis</taxon>
    </lineage>
</organism>
<evidence type="ECO:0000256" key="1">
    <source>
        <dbReference type="ARBA" id="ARBA00007218"/>
    </source>
</evidence>
<dbReference type="EMBL" id="GBEZ01021986">
    <property type="protein sequence ID" value="JAC64812.1"/>
    <property type="molecule type" value="Transcribed_RNA"/>
</dbReference>
<dbReference type="PANTHER" id="PTHR31353:SF1">
    <property type="entry name" value="PROTEIN FAM98B"/>
    <property type="match status" value="1"/>
</dbReference>
<dbReference type="Pfam" id="PF10239">
    <property type="entry name" value="DUF2465"/>
    <property type="match status" value="1"/>
</dbReference>
<evidence type="ECO:0000256" key="2">
    <source>
        <dbReference type="SAM" id="MobiDB-lite"/>
    </source>
</evidence>
<protein>
    <submittedName>
        <fullName evidence="3">Uncharacterized protein</fullName>
    </submittedName>
</protein>
<proteinExistence type="inferred from homology"/>
<name>A0A061QVX2_9CHLO</name>
<dbReference type="InterPro" id="IPR018797">
    <property type="entry name" value="FAM98"/>
</dbReference>
<dbReference type="PANTHER" id="PTHR31353">
    <property type="entry name" value="FAM98"/>
    <property type="match status" value="1"/>
</dbReference>
<reference evidence="3" key="1">
    <citation type="submission" date="2014-05" db="EMBL/GenBank/DDBJ databases">
        <title>The transcriptome of the halophilic microalga Tetraselmis sp. GSL018 isolated from the Great Salt Lake, Utah.</title>
        <authorList>
            <person name="Jinkerson R.E."/>
            <person name="D'Adamo S."/>
            <person name="Posewitz M.C."/>
        </authorList>
    </citation>
    <scope>NUCLEOTIDE SEQUENCE</scope>
    <source>
        <strain evidence="3">GSL018</strain>
    </source>
</reference>
<dbReference type="AlphaFoldDB" id="A0A061QVX2"/>
<feature type="region of interest" description="Disordered" evidence="2">
    <location>
        <begin position="132"/>
        <end position="160"/>
    </location>
</feature>